<name>A0AAN8N9P5_9PEZI</name>
<reference evidence="1 2" key="1">
    <citation type="submission" date="2019-10" db="EMBL/GenBank/DDBJ databases">
        <authorList>
            <person name="Palmer J.M."/>
        </authorList>
    </citation>
    <scope>NUCLEOTIDE SEQUENCE [LARGE SCALE GENOMIC DNA]</scope>
    <source>
        <strain evidence="1 2">TWF506</strain>
    </source>
</reference>
<protein>
    <submittedName>
        <fullName evidence="1">Uncharacterized protein</fullName>
    </submittedName>
</protein>
<organism evidence="1 2">
    <name type="scientific">Arthrobotrys conoides</name>
    <dbReference type="NCBI Taxonomy" id="74498"/>
    <lineage>
        <taxon>Eukaryota</taxon>
        <taxon>Fungi</taxon>
        <taxon>Dikarya</taxon>
        <taxon>Ascomycota</taxon>
        <taxon>Pezizomycotina</taxon>
        <taxon>Orbiliomycetes</taxon>
        <taxon>Orbiliales</taxon>
        <taxon>Orbiliaceae</taxon>
        <taxon>Arthrobotrys</taxon>
    </lineage>
</organism>
<sequence length="124" mass="13875">MPIQGHSRKKIQVIIVRCGPNIADLVPSTVTLPPSLTHETPYNVSLSTFFGIVSSHYEYITSSEERGLRYFVRCTCAHEEPVLMDVTLGEVGDFNSVVFVGFWGVWSIYFADYDNDYDGGDLMG</sequence>
<evidence type="ECO:0000313" key="2">
    <source>
        <dbReference type="Proteomes" id="UP001307849"/>
    </source>
</evidence>
<evidence type="ECO:0000313" key="1">
    <source>
        <dbReference type="EMBL" id="KAK6497153.1"/>
    </source>
</evidence>
<dbReference type="AlphaFoldDB" id="A0AAN8N9P5"/>
<gene>
    <name evidence="1" type="ORF">TWF506_004628</name>
</gene>
<proteinExistence type="predicted"/>
<dbReference type="EMBL" id="JAVHJM010000015">
    <property type="protein sequence ID" value="KAK6497153.1"/>
    <property type="molecule type" value="Genomic_DNA"/>
</dbReference>
<accession>A0AAN8N9P5</accession>
<dbReference type="Proteomes" id="UP001307849">
    <property type="component" value="Unassembled WGS sequence"/>
</dbReference>
<keyword evidence="2" id="KW-1185">Reference proteome</keyword>
<comment type="caution">
    <text evidence="1">The sequence shown here is derived from an EMBL/GenBank/DDBJ whole genome shotgun (WGS) entry which is preliminary data.</text>
</comment>